<evidence type="ECO:0000256" key="4">
    <source>
        <dbReference type="ARBA" id="ARBA00022692"/>
    </source>
</evidence>
<dbReference type="GO" id="GO:0005789">
    <property type="term" value="C:endoplasmic reticulum membrane"/>
    <property type="evidence" value="ECO:0007669"/>
    <property type="project" value="UniProtKB-SubCell"/>
</dbReference>
<dbReference type="GO" id="GO:0020037">
    <property type="term" value="F:heme binding"/>
    <property type="evidence" value="ECO:0007669"/>
    <property type="project" value="TreeGrafter"/>
</dbReference>
<evidence type="ECO:0000256" key="5">
    <source>
        <dbReference type="ARBA" id="ARBA00022723"/>
    </source>
</evidence>
<dbReference type="InterPro" id="IPR050668">
    <property type="entry name" value="Cytochrome_b5"/>
</dbReference>
<comment type="subcellular location">
    <subcellularLocation>
        <location evidence="1">Endoplasmic reticulum membrane</location>
        <topology evidence="1">Single-pass membrane protein</topology>
        <orientation evidence="1">Cytoplasmic side</orientation>
    </subcellularLocation>
    <subcellularLocation>
        <location evidence="11">Microsome membrane</location>
        <topology evidence="11">Single-pass membrane protein</topology>
        <orientation evidence="11">Cytoplasmic side</orientation>
    </subcellularLocation>
</comment>
<keyword evidence="7" id="KW-0492">Microsome</keyword>
<dbReference type="PANTHER" id="PTHR19359">
    <property type="entry name" value="CYTOCHROME B5"/>
    <property type="match status" value="1"/>
</dbReference>
<protein>
    <recommendedName>
        <fullName evidence="13">Cytochrome b5</fullName>
    </recommendedName>
</protein>
<evidence type="ECO:0000313" key="17">
    <source>
        <dbReference type="Proteomes" id="UP001152562"/>
    </source>
</evidence>
<dbReference type="Pfam" id="PF00173">
    <property type="entry name" value="Cyt-b5"/>
    <property type="match status" value="1"/>
</dbReference>
<dbReference type="Gene3D" id="3.10.120.10">
    <property type="entry name" value="Cytochrome b5-like heme/steroid binding domain"/>
    <property type="match status" value="1"/>
</dbReference>
<keyword evidence="5" id="KW-0479">Metal-binding</keyword>
<keyword evidence="6" id="KW-0256">Endoplasmic reticulum</keyword>
<comment type="caution">
    <text evidence="16">The sequence shown here is derived from an EMBL/GenBank/DDBJ whole genome shotgun (WGS) entry which is preliminary data.</text>
</comment>
<comment type="similarity">
    <text evidence="12">Belongs to the cytochrome b5 family.</text>
</comment>
<evidence type="ECO:0000256" key="8">
    <source>
        <dbReference type="ARBA" id="ARBA00022982"/>
    </source>
</evidence>
<name>A0A9P0T5C5_PIEBR</name>
<evidence type="ECO:0000313" key="16">
    <source>
        <dbReference type="EMBL" id="CAH3973326.1"/>
    </source>
</evidence>
<dbReference type="SMART" id="SM01117">
    <property type="entry name" value="Cyt-b5"/>
    <property type="match status" value="1"/>
</dbReference>
<evidence type="ECO:0000256" key="13">
    <source>
        <dbReference type="ARBA" id="ARBA00039806"/>
    </source>
</evidence>
<proteinExistence type="inferred from homology"/>
<evidence type="ECO:0000256" key="12">
    <source>
        <dbReference type="ARBA" id="ARBA00038168"/>
    </source>
</evidence>
<keyword evidence="2" id="KW-0813">Transport</keyword>
<keyword evidence="10 14" id="KW-0472">Membrane</keyword>
<evidence type="ECO:0000256" key="2">
    <source>
        <dbReference type="ARBA" id="ARBA00022448"/>
    </source>
</evidence>
<dbReference type="AlphaFoldDB" id="A0A9P0T5C5"/>
<evidence type="ECO:0000256" key="9">
    <source>
        <dbReference type="ARBA" id="ARBA00023004"/>
    </source>
</evidence>
<dbReference type="InterPro" id="IPR001199">
    <property type="entry name" value="Cyt_B5-like_heme/steroid-bd"/>
</dbReference>
<accession>A0A9P0T5C5</accession>
<keyword evidence="3" id="KW-0349">Heme</keyword>
<evidence type="ECO:0000256" key="6">
    <source>
        <dbReference type="ARBA" id="ARBA00022824"/>
    </source>
</evidence>
<dbReference type="PRINTS" id="PR00363">
    <property type="entry name" value="CYTOCHROMEB5"/>
</dbReference>
<feature type="transmembrane region" description="Helical" evidence="14">
    <location>
        <begin position="110"/>
        <end position="129"/>
    </location>
</feature>
<dbReference type="FunFam" id="3.10.120.10:FF:000002">
    <property type="entry name" value="Cytochrome b5 type B"/>
    <property type="match status" value="1"/>
</dbReference>
<dbReference type="PROSITE" id="PS50255">
    <property type="entry name" value="CYTOCHROME_B5_2"/>
    <property type="match status" value="1"/>
</dbReference>
<evidence type="ECO:0000256" key="7">
    <source>
        <dbReference type="ARBA" id="ARBA00022848"/>
    </source>
</evidence>
<evidence type="ECO:0000256" key="1">
    <source>
        <dbReference type="ARBA" id="ARBA00004131"/>
    </source>
</evidence>
<dbReference type="PANTHER" id="PTHR19359:SF150">
    <property type="entry name" value="CYTOCHROME B5"/>
    <property type="match status" value="1"/>
</dbReference>
<keyword evidence="17" id="KW-1185">Reference proteome</keyword>
<feature type="domain" description="Cytochrome b5 heme-binding" evidence="15">
    <location>
        <begin position="4"/>
        <end position="80"/>
    </location>
</feature>
<keyword evidence="4 14" id="KW-0812">Transmembrane</keyword>
<dbReference type="Proteomes" id="UP001152562">
    <property type="component" value="Unassembled WGS sequence"/>
</dbReference>
<evidence type="ECO:0000259" key="15">
    <source>
        <dbReference type="PROSITE" id="PS50255"/>
    </source>
</evidence>
<dbReference type="GO" id="GO:0046872">
    <property type="term" value="F:metal ion binding"/>
    <property type="evidence" value="ECO:0007669"/>
    <property type="project" value="UniProtKB-KW"/>
</dbReference>
<dbReference type="InterPro" id="IPR036400">
    <property type="entry name" value="Cyt_B5-like_heme/steroid_sf"/>
</dbReference>
<keyword evidence="8" id="KW-0249">Electron transport</keyword>
<evidence type="ECO:0000256" key="14">
    <source>
        <dbReference type="SAM" id="Phobius"/>
    </source>
</evidence>
<evidence type="ECO:0000256" key="11">
    <source>
        <dbReference type="ARBA" id="ARBA00037877"/>
    </source>
</evidence>
<reference evidence="16" key="1">
    <citation type="submission" date="2022-05" db="EMBL/GenBank/DDBJ databases">
        <authorList>
            <person name="Okamura Y."/>
        </authorList>
    </citation>
    <scope>NUCLEOTIDE SEQUENCE</scope>
</reference>
<sequence>MSSEKQFTRNEVSRRNNKSDLLVIIDNRVYDLTKFQDDHPGGHEVFLQVAGQEASEMFHDVGHSLDAKELMVKYCLGEVVAADRIESEIPQRSWNETDSPTTLSSDSGSAAWRLPVALGVLATLLYYLLF</sequence>
<dbReference type="EMBL" id="CALOZG010000002">
    <property type="protein sequence ID" value="CAH3973326.1"/>
    <property type="molecule type" value="Genomic_DNA"/>
</dbReference>
<gene>
    <name evidence="16" type="ORF">PIBRA_LOCUS1781</name>
</gene>
<evidence type="ECO:0000256" key="10">
    <source>
        <dbReference type="ARBA" id="ARBA00023136"/>
    </source>
</evidence>
<evidence type="ECO:0000256" key="3">
    <source>
        <dbReference type="ARBA" id="ARBA00022617"/>
    </source>
</evidence>
<keyword evidence="9" id="KW-0408">Iron</keyword>
<dbReference type="SUPFAM" id="SSF55856">
    <property type="entry name" value="Cytochrome b5-like heme/steroid binding domain"/>
    <property type="match status" value="1"/>
</dbReference>
<keyword evidence="14" id="KW-1133">Transmembrane helix</keyword>
<organism evidence="16 17">
    <name type="scientific">Pieris brassicae</name>
    <name type="common">White butterfly</name>
    <name type="synonym">Large white butterfly</name>
    <dbReference type="NCBI Taxonomy" id="7116"/>
    <lineage>
        <taxon>Eukaryota</taxon>
        <taxon>Metazoa</taxon>
        <taxon>Ecdysozoa</taxon>
        <taxon>Arthropoda</taxon>
        <taxon>Hexapoda</taxon>
        <taxon>Insecta</taxon>
        <taxon>Pterygota</taxon>
        <taxon>Neoptera</taxon>
        <taxon>Endopterygota</taxon>
        <taxon>Lepidoptera</taxon>
        <taxon>Glossata</taxon>
        <taxon>Ditrysia</taxon>
        <taxon>Papilionoidea</taxon>
        <taxon>Pieridae</taxon>
        <taxon>Pierinae</taxon>
        <taxon>Pieris</taxon>
    </lineage>
</organism>